<accession>A0A1W7CUV1</accession>
<evidence type="ECO:0000313" key="2">
    <source>
        <dbReference type="Proteomes" id="UP000194218"/>
    </source>
</evidence>
<dbReference type="RefSeq" id="WP_086157994.1">
    <property type="nucleotide sequence ID" value="NZ_CP021121.1"/>
</dbReference>
<gene>
    <name evidence="1" type="ORF">CAG99_06120</name>
</gene>
<dbReference type="Pfam" id="PF19953">
    <property type="entry name" value="EACC1"/>
    <property type="match status" value="1"/>
</dbReference>
<dbReference type="KEGG" id="smao:CAG99_06120"/>
<name>A0A1W7CUV1_9ACTN</name>
<reference evidence="1 2" key="1">
    <citation type="submission" date="2017-05" db="EMBL/GenBank/DDBJ databases">
        <title>Complete genome sequence of Streptomyces sp. SCSIO 03032 revealed the diverse biosynthetic pathways for its bioactive secondary metabolites.</title>
        <authorList>
            <person name="Ma L."/>
            <person name="Zhu Y."/>
            <person name="Zhang W."/>
            <person name="Zhang G."/>
            <person name="Tian X."/>
            <person name="Zhang S."/>
            <person name="Zhang C."/>
        </authorList>
    </citation>
    <scope>NUCLEOTIDE SEQUENCE [LARGE SCALE GENOMIC DNA]</scope>
    <source>
        <strain evidence="1 2">SCSIO 03032</strain>
    </source>
</reference>
<dbReference type="AlphaFoldDB" id="A0A1W7CUV1"/>
<dbReference type="InterPro" id="IPR045428">
    <property type="entry name" value="EACC1"/>
</dbReference>
<protein>
    <submittedName>
        <fullName evidence="1">Uncharacterized protein</fullName>
    </submittedName>
</protein>
<sequence length="128" mass="13051">MRVVITVAGEGTSPAGAHELHGWLRDVPELRGRVGPDDAAPPVPGAMGPGADALVALLEPGGVAAAFAGALIAWVQTRRGTHTVTVVRPDGTEISVSTRQARELTPEQLAELAERLARPPAADPGDGG</sequence>
<proteinExistence type="predicted"/>
<keyword evidence="2" id="KW-1185">Reference proteome</keyword>
<dbReference type="Proteomes" id="UP000194218">
    <property type="component" value="Chromosome"/>
</dbReference>
<dbReference type="EMBL" id="CP021121">
    <property type="protein sequence ID" value="ARQ68486.1"/>
    <property type="molecule type" value="Genomic_DNA"/>
</dbReference>
<evidence type="ECO:0000313" key="1">
    <source>
        <dbReference type="EMBL" id="ARQ68486.1"/>
    </source>
</evidence>
<dbReference type="OrthoDB" id="5194337at2"/>
<organism evidence="1 2">
    <name type="scientific">Streptomyces marincola</name>
    <dbReference type="NCBI Taxonomy" id="2878388"/>
    <lineage>
        <taxon>Bacteria</taxon>
        <taxon>Bacillati</taxon>
        <taxon>Actinomycetota</taxon>
        <taxon>Actinomycetes</taxon>
        <taxon>Kitasatosporales</taxon>
        <taxon>Streptomycetaceae</taxon>
        <taxon>Streptomyces</taxon>
    </lineage>
</organism>